<evidence type="ECO:0000313" key="2">
    <source>
        <dbReference type="Proteomes" id="UP000195338"/>
    </source>
</evidence>
<keyword evidence="2" id="KW-1185">Reference proteome</keyword>
<accession>A0ABY0JXU2</accession>
<organism evidence="1 2">
    <name type="scientific">Citrobacter europaeus</name>
    <dbReference type="NCBI Taxonomy" id="1914243"/>
    <lineage>
        <taxon>Bacteria</taxon>
        <taxon>Pseudomonadati</taxon>
        <taxon>Pseudomonadota</taxon>
        <taxon>Gammaproteobacteria</taxon>
        <taxon>Enterobacterales</taxon>
        <taxon>Enterobacteriaceae</taxon>
        <taxon>Citrobacter</taxon>
    </lineage>
</organism>
<dbReference type="EMBL" id="FLUX01000010">
    <property type="protein sequence ID" value="SCA75158.1"/>
    <property type="molecule type" value="Genomic_DNA"/>
</dbReference>
<reference evidence="1 2" key="1">
    <citation type="submission" date="2016-04" db="EMBL/GenBank/DDBJ databases">
        <authorList>
            <person name="Mornico D."/>
        </authorList>
    </citation>
    <scope>NUCLEOTIDE SEQUENCE [LARGE SCALE GENOMIC DNA]</scope>
    <source>
        <strain evidence="1 2">A121</strain>
    </source>
</reference>
<protein>
    <submittedName>
        <fullName evidence="1">Uncharacterized protein</fullName>
    </submittedName>
</protein>
<gene>
    <name evidence="1" type="ORF">BN4901_1028</name>
</gene>
<comment type="caution">
    <text evidence="1">The sequence shown here is derived from an EMBL/GenBank/DDBJ whole genome shotgun (WGS) entry which is preliminary data.</text>
</comment>
<sequence length="43" mass="4827">MLFTVSANSADFGGCDAFRISRSFPPFLEELTVFTHFGVKNLR</sequence>
<dbReference type="Proteomes" id="UP000195338">
    <property type="component" value="Unassembled WGS sequence"/>
</dbReference>
<name>A0ABY0JXU2_9ENTR</name>
<proteinExistence type="predicted"/>
<evidence type="ECO:0000313" key="1">
    <source>
        <dbReference type="EMBL" id="SCA75158.1"/>
    </source>
</evidence>